<dbReference type="InterPro" id="IPR002575">
    <property type="entry name" value="Aminoglycoside_PTrfase"/>
</dbReference>
<dbReference type="RefSeq" id="WP_311578718.1">
    <property type="nucleotide sequence ID" value="NZ_JAVRIF010000002.1"/>
</dbReference>
<evidence type="ECO:0000259" key="3">
    <source>
        <dbReference type="Pfam" id="PF01636"/>
    </source>
</evidence>
<keyword evidence="1" id="KW-0547">Nucleotide-binding</keyword>
<dbReference type="EMBL" id="JAVRIF010000002">
    <property type="protein sequence ID" value="MDT0603149.1"/>
    <property type="molecule type" value="Genomic_DNA"/>
</dbReference>
<dbReference type="SUPFAM" id="SSF56112">
    <property type="entry name" value="Protein kinase-like (PK-like)"/>
    <property type="match status" value="1"/>
</dbReference>
<feature type="domain" description="Aminoglycoside phosphotransferase" evidence="3">
    <location>
        <begin position="27"/>
        <end position="231"/>
    </location>
</feature>
<sequence length="334" mass="38731">MENLRQKQLTQWLMDFFLLEKCVLTSMNGDAGFRRYFRFQKDEQSFIAVDSPVDKCNNSAFLSVQKQLTQVGVKVPEVLACDEQQGFMCLSDLGNCELSTVLTLDNMAIHYQQAILLLPKIASIPQQNLPVYDKAFVQLELDIFSKWLLHKHLDIQLTHEQEIQLQTCFDFLISNALEQPQVVMHRDFHSRNLMLVDNELAVIDFQDAVIGPITYDVVSLLRDCYVKWPREQIMPLLDYFVGRMSSQFSLQHINAQQWQQWFDLMGLQRHIKASGIFARLYHRDDKPSYLSDIPLTLSYIVDISAQYPECYFLESLVTNTVMPKLSQKMAEAAV</sequence>
<dbReference type="InterPro" id="IPR011009">
    <property type="entry name" value="Kinase-like_dom_sf"/>
</dbReference>
<dbReference type="Proteomes" id="UP001266357">
    <property type="component" value="Unassembled WGS sequence"/>
</dbReference>
<comment type="caution">
    <text evidence="4">The sequence shown here is derived from an EMBL/GenBank/DDBJ whole genome shotgun (WGS) entry which is preliminary data.</text>
</comment>
<evidence type="ECO:0000313" key="4">
    <source>
        <dbReference type="EMBL" id="MDT0603149.1"/>
    </source>
</evidence>
<evidence type="ECO:0000256" key="2">
    <source>
        <dbReference type="ARBA" id="ARBA00022840"/>
    </source>
</evidence>
<evidence type="ECO:0000256" key="1">
    <source>
        <dbReference type="ARBA" id="ARBA00022741"/>
    </source>
</evidence>
<keyword evidence="2" id="KW-0067">ATP-binding</keyword>
<keyword evidence="5" id="KW-1185">Reference proteome</keyword>
<name>A0ABU2ZZM4_9GAMM</name>
<dbReference type="PANTHER" id="PTHR33540">
    <property type="entry name" value="TRNA THREONYLCARBAMOYLADENOSINE BIOSYNTHESIS PROTEIN TSAE"/>
    <property type="match status" value="1"/>
</dbReference>
<dbReference type="Pfam" id="PF01636">
    <property type="entry name" value="APH"/>
    <property type="match status" value="1"/>
</dbReference>
<organism evidence="4 5">
    <name type="scientific">Thalassotalea castellviae</name>
    <dbReference type="NCBI Taxonomy" id="3075612"/>
    <lineage>
        <taxon>Bacteria</taxon>
        <taxon>Pseudomonadati</taxon>
        <taxon>Pseudomonadota</taxon>
        <taxon>Gammaproteobacteria</taxon>
        <taxon>Alteromonadales</taxon>
        <taxon>Colwelliaceae</taxon>
        <taxon>Thalassotalea</taxon>
    </lineage>
</organism>
<evidence type="ECO:0000313" key="5">
    <source>
        <dbReference type="Proteomes" id="UP001266357"/>
    </source>
</evidence>
<dbReference type="Gene3D" id="3.30.200.20">
    <property type="entry name" value="Phosphorylase Kinase, domain 1"/>
    <property type="match status" value="1"/>
</dbReference>
<dbReference type="Gene3D" id="3.90.1200.10">
    <property type="match status" value="1"/>
</dbReference>
<gene>
    <name evidence="4" type="ORF">RM573_06040</name>
</gene>
<protein>
    <submittedName>
        <fullName evidence="4">Phosphotransferase</fullName>
    </submittedName>
</protein>
<reference evidence="4 5" key="1">
    <citation type="submission" date="2023-09" db="EMBL/GenBank/DDBJ databases">
        <authorList>
            <person name="Rey-Velasco X."/>
        </authorList>
    </citation>
    <scope>NUCLEOTIDE SEQUENCE [LARGE SCALE GENOMIC DNA]</scope>
    <source>
        <strain evidence="4 5">W431</strain>
    </source>
</reference>
<dbReference type="PANTHER" id="PTHR33540:SF1">
    <property type="entry name" value="N-ACETYLMURAMATE_N-ACETYLGLUCOSAMINE KINASE"/>
    <property type="match status" value="1"/>
</dbReference>
<proteinExistence type="predicted"/>
<accession>A0ABU2ZZM4</accession>